<name>A0A0C5JK65_9PROT</name>
<dbReference type="GO" id="GO:0004521">
    <property type="term" value="F:RNA endonuclease activity"/>
    <property type="evidence" value="ECO:0007669"/>
    <property type="project" value="InterPro"/>
</dbReference>
<dbReference type="Pfam" id="PF03755">
    <property type="entry name" value="YicC-like_N"/>
    <property type="match status" value="1"/>
</dbReference>
<evidence type="ECO:0000256" key="4">
    <source>
        <dbReference type="ARBA" id="ARBA00022801"/>
    </source>
</evidence>
<comment type="similarity">
    <text evidence="5">Belongs to the YicC/YloC family.</text>
</comment>
<dbReference type="InterPro" id="IPR005229">
    <property type="entry name" value="YicC/YloC-like"/>
</dbReference>
<dbReference type="PANTHER" id="PTHR30636:SF3">
    <property type="entry name" value="UPF0701 PROTEIN YICC"/>
    <property type="match status" value="1"/>
</dbReference>
<sequence length="291" mass="32265">MIHSMTGYAAASQDLGDAVLNLEIKSVNSRYLDISFRLSEELRFLEMPLREKITERIGRGKLECRAYLMAQPGQGGVVRERTPNVALLAELGRMEATVRQALPQAQALTVAEVLRWPGVLADDTVAPDQLQSVALALFATLLDEFVASREREGAKLADVLQERITRMRGQMRAAEPLLPAAIAAYRERLSAKLREAVANLDEDRIRQEVGVFAAKIDVAEEIARLVTHLDEVERVLKKGGAVGKRLDFLTQELNREANTLASKSVSGQVTAIALELKLLIEQMREQVQNLE</sequence>
<keyword evidence="4" id="KW-0378">Hydrolase</keyword>
<protein>
    <recommendedName>
        <fullName evidence="10">Stress-induced protein</fullName>
    </recommendedName>
</protein>
<organism evidence="8 9">
    <name type="scientific">Rugosibacter aromaticivorans</name>
    <dbReference type="NCBI Taxonomy" id="1565605"/>
    <lineage>
        <taxon>Bacteria</taxon>
        <taxon>Pseudomonadati</taxon>
        <taxon>Pseudomonadota</taxon>
        <taxon>Betaproteobacteria</taxon>
        <taxon>Nitrosomonadales</taxon>
        <taxon>Sterolibacteriaceae</taxon>
        <taxon>Rugosibacter</taxon>
    </lineage>
</organism>
<proteinExistence type="inferred from homology"/>
<dbReference type="KEGG" id="rbu:PG1C_03385"/>
<evidence type="ECO:0000259" key="7">
    <source>
        <dbReference type="Pfam" id="PF08340"/>
    </source>
</evidence>
<dbReference type="PANTHER" id="PTHR30636">
    <property type="entry name" value="UPF0701 PROTEIN YICC"/>
    <property type="match status" value="1"/>
</dbReference>
<dbReference type="PATRIC" id="fig|1565605.3.peg.712"/>
<evidence type="ECO:0000256" key="2">
    <source>
        <dbReference type="ARBA" id="ARBA00022722"/>
    </source>
</evidence>
<gene>
    <name evidence="8" type="ORF">PG1C_03385</name>
</gene>
<dbReference type="HOGENOM" id="CLU_076609_2_0_4"/>
<evidence type="ECO:0000256" key="5">
    <source>
        <dbReference type="ARBA" id="ARBA00035648"/>
    </source>
</evidence>
<comment type="cofactor">
    <cofactor evidence="1">
        <name>a divalent metal cation</name>
        <dbReference type="ChEBI" id="CHEBI:60240"/>
    </cofactor>
</comment>
<feature type="domain" description="Endoribonuclease YicC-like C-terminal" evidence="7">
    <location>
        <begin position="178"/>
        <end position="291"/>
    </location>
</feature>
<evidence type="ECO:0000313" key="8">
    <source>
        <dbReference type="EMBL" id="AJP47766.1"/>
    </source>
</evidence>
<evidence type="ECO:0000259" key="6">
    <source>
        <dbReference type="Pfam" id="PF03755"/>
    </source>
</evidence>
<dbReference type="GO" id="GO:0016787">
    <property type="term" value="F:hydrolase activity"/>
    <property type="evidence" value="ECO:0007669"/>
    <property type="project" value="UniProtKB-KW"/>
</dbReference>
<evidence type="ECO:0008006" key="10">
    <source>
        <dbReference type="Google" id="ProtNLM"/>
    </source>
</evidence>
<dbReference type="InterPro" id="IPR013527">
    <property type="entry name" value="YicC-like_N"/>
</dbReference>
<dbReference type="EMBL" id="CP010554">
    <property type="protein sequence ID" value="AJP47766.1"/>
    <property type="molecule type" value="Genomic_DNA"/>
</dbReference>
<keyword evidence="3" id="KW-0255">Endonuclease</keyword>
<evidence type="ECO:0000256" key="3">
    <source>
        <dbReference type="ARBA" id="ARBA00022759"/>
    </source>
</evidence>
<reference evidence="8 9" key="1">
    <citation type="journal article" date="2015" name="Genome Announc.">
        <title>Complete Genome Sequence of a Novel Bacterium within the Family Rhodocyclaceae That Degrades Polycyclic Aromatic Hydrocarbons.</title>
        <authorList>
            <person name="Singleton D.R."/>
            <person name="Dickey A.N."/>
            <person name="Scholl E.H."/>
            <person name="Wright F.A."/>
            <person name="Aitken M.D."/>
        </authorList>
    </citation>
    <scope>NUCLEOTIDE SEQUENCE [LARGE SCALE GENOMIC DNA]</scope>
    <source>
        <strain evidence="9">PG1-Ca6</strain>
    </source>
</reference>
<dbReference type="NCBIfam" id="TIGR00255">
    <property type="entry name" value="YicC/YloC family endoribonuclease"/>
    <property type="match status" value="1"/>
</dbReference>
<evidence type="ECO:0000256" key="1">
    <source>
        <dbReference type="ARBA" id="ARBA00001968"/>
    </source>
</evidence>
<dbReference type="InterPro" id="IPR013551">
    <property type="entry name" value="YicC-like_C"/>
</dbReference>
<dbReference type="Pfam" id="PF08340">
    <property type="entry name" value="YicC-like_C"/>
    <property type="match status" value="1"/>
</dbReference>
<dbReference type="AlphaFoldDB" id="A0A0C5JK65"/>
<dbReference type="STRING" id="1565605.PG1C_03385"/>
<dbReference type="Proteomes" id="UP000061603">
    <property type="component" value="Chromosome"/>
</dbReference>
<keyword evidence="2" id="KW-0540">Nuclease</keyword>
<evidence type="ECO:0000313" key="9">
    <source>
        <dbReference type="Proteomes" id="UP000061603"/>
    </source>
</evidence>
<feature type="domain" description="Endoribonuclease YicC-like N-terminal" evidence="6">
    <location>
        <begin position="2"/>
        <end position="157"/>
    </location>
</feature>
<keyword evidence="9" id="KW-1185">Reference proteome</keyword>
<accession>A0A0C5JK65</accession>